<dbReference type="Gene3D" id="3.30.1300.30">
    <property type="entry name" value="GSPII I/J protein-like"/>
    <property type="match status" value="1"/>
</dbReference>
<evidence type="ECO:0000313" key="5">
    <source>
        <dbReference type="EMBL" id="MBC3805917.1"/>
    </source>
</evidence>
<organism evidence="5 6">
    <name type="scientific">Undibacterium seohonense</name>
    <dbReference type="NCBI Taxonomy" id="1344950"/>
    <lineage>
        <taxon>Bacteria</taxon>
        <taxon>Pseudomonadati</taxon>
        <taxon>Pseudomonadota</taxon>
        <taxon>Betaproteobacteria</taxon>
        <taxon>Burkholderiales</taxon>
        <taxon>Oxalobacteraceae</taxon>
        <taxon>Undibacterium</taxon>
    </lineage>
</organism>
<sequence length="358" mass="39061">MKHQKQSGVAVVTALLLTTLAITIVASLFWQQQVQVRSIENQRFQMQKKWVLRGALDWAGLILREDRRISKVDHLGEPWAVSLGDTRLDQYVENGRTEVEDSDATLSGQISDAQAKYNLNNLAVNGRVDPRELAVFAKLLSNLRLDSSLAQQVAVQVALTQERVVVGPSKPDGTEGVENPVQPKNPGDAANGGAGAGANGGANTTPDGSGSAVGVPTGSNSTVQFLKFSQIEDLLSVPGFTSATIMRLRNFVTVLPDWTAINVNTTTAEVLSARLPQVSMTDAALMIATRDRAHFLNLENFKLNFPDKLKDVDPKHLDFSSSYFVVNGRVKLNRSLLEVDALFKRDDKGTQVLWVKEN</sequence>
<keyword evidence="6" id="KW-1185">Reference proteome</keyword>
<dbReference type="Pfam" id="PF03934">
    <property type="entry name" value="T2SSK"/>
    <property type="match status" value="1"/>
</dbReference>
<dbReference type="NCBIfam" id="NF037980">
    <property type="entry name" value="T2SS_GspK"/>
    <property type="match status" value="1"/>
</dbReference>
<comment type="similarity">
    <text evidence="1">Belongs to the GSP K family.</text>
</comment>
<feature type="region of interest" description="Disordered" evidence="2">
    <location>
        <begin position="166"/>
        <end position="216"/>
    </location>
</feature>
<comment type="caution">
    <text evidence="5">The sequence shown here is derived from an EMBL/GenBank/DDBJ whole genome shotgun (WGS) entry which is preliminary data.</text>
</comment>
<dbReference type="InterPro" id="IPR049179">
    <property type="entry name" value="T2SSK_SAM-like_2nd"/>
</dbReference>
<evidence type="ECO:0000256" key="3">
    <source>
        <dbReference type="SAM" id="Phobius"/>
    </source>
</evidence>
<keyword evidence="1" id="KW-0813">Transport</keyword>
<dbReference type="PANTHER" id="PTHR38831:SF1">
    <property type="entry name" value="TYPE II SECRETION SYSTEM PROTEIN K-RELATED"/>
    <property type="match status" value="1"/>
</dbReference>
<dbReference type="RefSeq" id="WP_186920642.1">
    <property type="nucleotide sequence ID" value="NZ_JACOFW010000001.1"/>
</dbReference>
<name>A0ABR6WZE9_9BURK</name>
<dbReference type="EMBL" id="JACOFW010000001">
    <property type="protein sequence ID" value="MBC3805917.1"/>
    <property type="molecule type" value="Genomic_DNA"/>
</dbReference>
<gene>
    <name evidence="5" type="primary">gspK</name>
    <name evidence="5" type="ORF">H8K52_00995</name>
</gene>
<comment type="subcellular location">
    <subcellularLocation>
        <location evidence="1">Cell inner membrane</location>
    </subcellularLocation>
</comment>
<dbReference type="Proteomes" id="UP000648257">
    <property type="component" value="Unassembled WGS sequence"/>
</dbReference>
<evidence type="ECO:0000313" key="6">
    <source>
        <dbReference type="Proteomes" id="UP000648257"/>
    </source>
</evidence>
<keyword evidence="1" id="KW-1003">Cell membrane</keyword>
<feature type="transmembrane region" description="Helical" evidence="3">
    <location>
        <begin position="7"/>
        <end position="30"/>
    </location>
</feature>
<accession>A0ABR6WZE9</accession>
<reference evidence="5 6" key="1">
    <citation type="submission" date="2020-08" db="EMBL/GenBank/DDBJ databases">
        <title>Novel species isolated from subtropical streams in China.</title>
        <authorList>
            <person name="Lu H."/>
        </authorList>
    </citation>
    <scope>NUCLEOTIDE SEQUENCE [LARGE SCALE GENOMIC DNA]</scope>
    <source>
        <strain evidence="5 6">KACC 16656</strain>
    </source>
</reference>
<protein>
    <recommendedName>
        <fullName evidence="1">Type II secretion system protein K</fullName>
    </recommendedName>
</protein>
<keyword evidence="1" id="KW-0997">Cell inner membrane</keyword>
<feature type="compositionally biased region" description="Gly residues" evidence="2">
    <location>
        <begin position="190"/>
        <end position="200"/>
    </location>
</feature>
<evidence type="ECO:0000256" key="2">
    <source>
        <dbReference type="SAM" id="MobiDB-lite"/>
    </source>
</evidence>
<proteinExistence type="inferred from homology"/>
<dbReference type="InterPro" id="IPR005628">
    <property type="entry name" value="GspK"/>
</dbReference>
<keyword evidence="3" id="KW-1133">Transmembrane helix</keyword>
<evidence type="ECO:0000259" key="4">
    <source>
        <dbReference type="Pfam" id="PF03934"/>
    </source>
</evidence>
<dbReference type="InterPro" id="IPR045584">
    <property type="entry name" value="Pilin-like"/>
</dbReference>
<keyword evidence="3" id="KW-0812">Transmembrane</keyword>
<dbReference type="PANTHER" id="PTHR38831">
    <property type="entry name" value="TYPE II SECRETION SYSTEM PROTEIN K"/>
    <property type="match status" value="1"/>
</dbReference>
<keyword evidence="1 3" id="KW-0472">Membrane</keyword>
<dbReference type="PIRSF" id="PIRSF002786">
    <property type="entry name" value="XcpX"/>
    <property type="match status" value="1"/>
</dbReference>
<evidence type="ECO:0000256" key="1">
    <source>
        <dbReference type="PIRNR" id="PIRNR002786"/>
    </source>
</evidence>
<feature type="domain" description="T2SS protein K second SAM-like" evidence="4">
    <location>
        <begin position="261"/>
        <end position="302"/>
    </location>
</feature>
<dbReference type="SUPFAM" id="SSF54523">
    <property type="entry name" value="Pili subunits"/>
    <property type="match status" value="1"/>
</dbReference>